<sequence length="455" mass="52876">MSTNKRVTLSVAQKQELCQKKIDNPSIPNIELARQYNVKPNMVSDILKRKSEYLSVSSSELERKRFRQPMYKEIDDAVGIWMSQFLAANQILRGEAASGPSLEEIDEYRRKVTEKLSEYALEDIYNCDEPALFWQLEPSKTLAQGPVTGTKKSKNRVTILLTCNATGEDKLKPLFIHKYKNPRPLRGMSVEDSVQYYWNKTAWMQQSIWLDYLKKLNKLICLRRKKILLLVDNAPTHGKQHELPSFSNIEIYYLPPNTTPYLQPLDQGIINSFKAKYRKLLVENRVEEYDISQELNTPIAPVNIRNAIDFVVEAWNQVDLLTIKNCWENDENNLNDAIQKLPYDDTLSGLEYINVDKLGEDEILLEDDEIVETVRSRHNAETVQDDDENEFIPNISLSDVLSSVEKLITFHNFPPENYEVTSDELKILKGIRRKVLRFKSEFMLQLNLDEYVICE</sequence>
<dbReference type="VEuPathDB" id="FungiDB:RhiirFUN_016856"/>
<accession>U9THK0</accession>
<proteinExistence type="predicted"/>
<dbReference type="Pfam" id="PF03184">
    <property type="entry name" value="DDE_1"/>
    <property type="match status" value="1"/>
</dbReference>
<organism evidence="2">
    <name type="scientific">Rhizophagus irregularis (strain DAOM 181602 / DAOM 197198 / MUCL 43194)</name>
    <name type="common">Arbuscular mycorrhizal fungus</name>
    <name type="synonym">Glomus intraradices</name>
    <dbReference type="NCBI Taxonomy" id="747089"/>
    <lineage>
        <taxon>Eukaryota</taxon>
        <taxon>Fungi</taxon>
        <taxon>Fungi incertae sedis</taxon>
        <taxon>Mucoromycota</taxon>
        <taxon>Glomeromycotina</taxon>
        <taxon>Glomeromycetes</taxon>
        <taxon>Glomerales</taxon>
        <taxon>Glomeraceae</taxon>
        <taxon>Rhizophagus</taxon>
    </lineage>
</organism>
<protein>
    <recommendedName>
        <fullName evidence="1">DDE-1 domain-containing protein</fullName>
    </recommendedName>
</protein>
<dbReference type="HOGENOM" id="CLU_018294_0_4_1"/>
<dbReference type="InterPro" id="IPR050863">
    <property type="entry name" value="CenT-Element_Derived"/>
</dbReference>
<dbReference type="SUPFAM" id="SSF46689">
    <property type="entry name" value="Homeodomain-like"/>
    <property type="match status" value="1"/>
</dbReference>
<dbReference type="Gene3D" id="3.30.420.10">
    <property type="entry name" value="Ribonuclease H-like superfamily/Ribonuclease H"/>
    <property type="match status" value="1"/>
</dbReference>
<dbReference type="PANTHER" id="PTHR19303:SF73">
    <property type="entry name" value="PROTEIN PDC2"/>
    <property type="match status" value="1"/>
</dbReference>
<evidence type="ECO:0000259" key="1">
    <source>
        <dbReference type="Pfam" id="PF03184"/>
    </source>
</evidence>
<evidence type="ECO:0000313" key="2">
    <source>
        <dbReference type="EMBL" id="ESA07600.1"/>
    </source>
</evidence>
<reference evidence="2" key="1">
    <citation type="submission" date="2013-07" db="EMBL/GenBank/DDBJ databases">
        <title>The genome of an arbuscular mycorrhizal fungus provides insights into the evolution of the oldest plant symbiosis.</title>
        <authorList>
            <consortium name="DOE Joint Genome Institute"/>
            <person name="Tisserant E."/>
            <person name="Malbreil M."/>
            <person name="Kuo A."/>
            <person name="Kohler A."/>
            <person name="Symeonidi A."/>
            <person name="Balestrini R."/>
            <person name="Charron P."/>
            <person name="Duensing N."/>
            <person name="Frei-dit-Frey N."/>
            <person name="Gianinazzi-Pearson V."/>
            <person name="Gilbert B."/>
            <person name="Handa Y."/>
            <person name="Hijri M."/>
            <person name="Kaul R."/>
            <person name="Kawaguchi M."/>
            <person name="Krajinski F."/>
            <person name="Lammers P."/>
            <person name="Lapierre D."/>
            <person name="Masclaux F.G."/>
            <person name="Murat C."/>
            <person name="Morin E."/>
            <person name="Ndikumana S."/>
            <person name="Pagni M."/>
            <person name="Petitpierre D."/>
            <person name="Requena N."/>
            <person name="Rosikiewicz P."/>
            <person name="Riley R."/>
            <person name="Saito K."/>
            <person name="San Clemente H."/>
            <person name="Shapiro H."/>
            <person name="van Tuinen D."/>
            <person name="Becard G."/>
            <person name="Bonfante P."/>
            <person name="Paszkowski U."/>
            <person name="Shachar-Hill Y."/>
            <person name="Young J.P."/>
            <person name="Sanders I.R."/>
            <person name="Henrissat B."/>
            <person name="Rensing S.A."/>
            <person name="Grigoriev I.V."/>
            <person name="Corradi N."/>
            <person name="Roux C."/>
            <person name="Martin F."/>
        </authorList>
    </citation>
    <scope>NUCLEOTIDE SEQUENCE</scope>
    <source>
        <strain evidence="2">DAOM 197198</strain>
    </source>
</reference>
<gene>
    <name evidence="2" type="ORF">GLOINDRAFT_32672</name>
</gene>
<dbReference type="PANTHER" id="PTHR19303">
    <property type="entry name" value="TRANSPOSON"/>
    <property type="match status" value="1"/>
</dbReference>
<dbReference type="eggNOG" id="KOG3105">
    <property type="taxonomic scope" value="Eukaryota"/>
</dbReference>
<dbReference type="EMBL" id="KI290133">
    <property type="protein sequence ID" value="ESA07600.1"/>
    <property type="molecule type" value="Genomic_DNA"/>
</dbReference>
<dbReference type="GO" id="GO:0003677">
    <property type="term" value="F:DNA binding"/>
    <property type="evidence" value="ECO:0007669"/>
    <property type="project" value="TreeGrafter"/>
</dbReference>
<feature type="domain" description="DDE-1" evidence="1">
    <location>
        <begin position="154"/>
        <end position="327"/>
    </location>
</feature>
<dbReference type="GO" id="GO:0005634">
    <property type="term" value="C:nucleus"/>
    <property type="evidence" value="ECO:0007669"/>
    <property type="project" value="TreeGrafter"/>
</dbReference>
<dbReference type="InterPro" id="IPR004875">
    <property type="entry name" value="DDE_SF_endonuclease_dom"/>
</dbReference>
<dbReference type="InterPro" id="IPR009057">
    <property type="entry name" value="Homeodomain-like_sf"/>
</dbReference>
<name>U9THK0_RHIID</name>
<dbReference type="AlphaFoldDB" id="U9THK0"/>
<dbReference type="Gene3D" id="1.10.10.60">
    <property type="entry name" value="Homeodomain-like"/>
    <property type="match status" value="1"/>
</dbReference>
<dbReference type="InterPro" id="IPR036397">
    <property type="entry name" value="RNaseH_sf"/>
</dbReference>